<reference evidence="2" key="1">
    <citation type="submission" date="2022-01" db="EMBL/GenBank/DDBJ databases">
        <title>Genome-Based Taxonomic Classification of the Phylum Actinobacteria.</title>
        <authorList>
            <person name="Gao Y."/>
        </authorList>
    </citation>
    <scope>NUCLEOTIDE SEQUENCE</scope>
    <source>
        <strain evidence="2">KLBMP 8922</strain>
    </source>
</reference>
<gene>
    <name evidence="2" type="ORF">LZ495_33590</name>
</gene>
<protein>
    <submittedName>
        <fullName evidence="2">Nuclear transport factor 2 family protein</fullName>
    </submittedName>
</protein>
<feature type="domain" description="SnoaL-like" evidence="1">
    <location>
        <begin position="8"/>
        <end position="129"/>
    </location>
</feature>
<accession>A0AA41U7N9</accession>
<dbReference type="Pfam" id="PF13577">
    <property type="entry name" value="SnoaL_4"/>
    <property type="match status" value="1"/>
</dbReference>
<proteinExistence type="predicted"/>
<evidence type="ECO:0000313" key="2">
    <source>
        <dbReference type="EMBL" id="MCF2532124.1"/>
    </source>
</evidence>
<dbReference type="Proteomes" id="UP001165378">
    <property type="component" value="Unassembled WGS sequence"/>
</dbReference>
<dbReference type="EMBL" id="JAKFHA010000030">
    <property type="protein sequence ID" value="MCF2532124.1"/>
    <property type="molecule type" value="Genomic_DNA"/>
</dbReference>
<comment type="caution">
    <text evidence="2">The sequence shown here is derived from an EMBL/GenBank/DDBJ whole genome shotgun (WGS) entry which is preliminary data.</text>
</comment>
<evidence type="ECO:0000313" key="3">
    <source>
        <dbReference type="Proteomes" id="UP001165378"/>
    </source>
</evidence>
<organism evidence="2 3">
    <name type="scientific">Yinghuangia soli</name>
    <dbReference type="NCBI Taxonomy" id="2908204"/>
    <lineage>
        <taxon>Bacteria</taxon>
        <taxon>Bacillati</taxon>
        <taxon>Actinomycetota</taxon>
        <taxon>Actinomycetes</taxon>
        <taxon>Kitasatosporales</taxon>
        <taxon>Streptomycetaceae</taxon>
        <taxon>Yinghuangia</taxon>
    </lineage>
</organism>
<name>A0AA41U7N9_9ACTN</name>
<dbReference type="SUPFAM" id="SSF54427">
    <property type="entry name" value="NTF2-like"/>
    <property type="match status" value="1"/>
</dbReference>
<keyword evidence="3" id="KW-1185">Reference proteome</keyword>
<sequence length="139" mass="15472">MSAQALTTDRIDLADLFTRLAVLLDEKRWDDAGTAFTGDVVARSPLGHELHGLDQVIAHMRKGEAVGEHTQHVTTDLLVDVDADGDRAAVSANSLVFFYRDGEPPFRTSGLRLVTAAVRTADGWRIREWETKLLWMREA</sequence>
<dbReference type="Gene3D" id="3.10.450.50">
    <property type="match status" value="1"/>
</dbReference>
<dbReference type="AlphaFoldDB" id="A0AA41U7N9"/>
<dbReference type="RefSeq" id="WP_235056846.1">
    <property type="nucleotide sequence ID" value="NZ_JAKFHA010000030.1"/>
</dbReference>
<evidence type="ECO:0000259" key="1">
    <source>
        <dbReference type="Pfam" id="PF13577"/>
    </source>
</evidence>
<dbReference type="InterPro" id="IPR032710">
    <property type="entry name" value="NTF2-like_dom_sf"/>
</dbReference>
<dbReference type="InterPro" id="IPR037401">
    <property type="entry name" value="SnoaL-like"/>
</dbReference>